<dbReference type="Pfam" id="PF01471">
    <property type="entry name" value="PG_binding_1"/>
    <property type="match status" value="1"/>
</dbReference>
<dbReference type="SUPFAM" id="SSF47090">
    <property type="entry name" value="PGBD-like"/>
    <property type="match status" value="1"/>
</dbReference>
<sequence>MSARTNRRARWFVTGAVVVVVLGTVAAVILTRLGGTAAAGDKAPPPPVATATVAKGNLSEEETVDGRLGYGAERSVPGRKQGTVTGLPEAGTVLERGKSVYTVDAKPVPLLYGSLPFYRDLAEGAEDGPDVKELEENLKALGYGSFGRPDAKFTAATATALKKWQKKIGLPETGTFGSGDVIVQPGPVRVSKVSAQPGAPAGGDLMKVTDTTRAVTVQLDQDKQYLAAKGAKVGLDISGGGSATGTITSVTAVPGDGASGDGKSKVEVQITMDDTAGSGQLDSASVSVRFTKGERDGVLTVPVGALLALAEGGYALEVDEGGKRRLLPVQTGLFADGRVEVSGAGVREGMTVVTTS</sequence>
<name>A0ABN2ST65_9PSEU</name>
<evidence type="ECO:0000259" key="1">
    <source>
        <dbReference type="Pfam" id="PF01471"/>
    </source>
</evidence>
<dbReference type="InterPro" id="IPR002477">
    <property type="entry name" value="Peptidoglycan-bd-like"/>
</dbReference>
<dbReference type="Proteomes" id="UP001501116">
    <property type="component" value="Unassembled WGS sequence"/>
</dbReference>
<dbReference type="PANTHER" id="PTHR30469">
    <property type="entry name" value="MULTIDRUG RESISTANCE PROTEIN MDTA"/>
    <property type="match status" value="1"/>
</dbReference>
<dbReference type="InterPro" id="IPR036366">
    <property type="entry name" value="PGBDSf"/>
</dbReference>
<dbReference type="Gene3D" id="2.40.420.20">
    <property type="match status" value="1"/>
</dbReference>
<dbReference type="RefSeq" id="WP_344431534.1">
    <property type="nucleotide sequence ID" value="NZ_BAAANN010000063.1"/>
</dbReference>
<dbReference type="Gene3D" id="1.10.101.10">
    <property type="entry name" value="PGBD-like superfamily/PGBD"/>
    <property type="match status" value="1"/>
</dbReference>
<keyword evidence="3" id="KW-1185">Reference proteome</keyword>
<accession>A0ABN2ST65</accession>
<comment type="caution">
    <text evidence="2">The sequence shown here is derived from an EMBL/GenBank/DDBJ whole genome shotgun (WGS) entry which is preliminary data.</text>
</comment>
<evidence type="ECO:0000313" key="2">
    <source>
        <dbReference type="EMBL" id="GAA1992181.1"/>
    </source>
</evidence>
<reference evidence="2 3" key="1">
    <citation type="journal article" date="2019" name="Int. J. Syst. Evol. Microbiol.">
        <title>The Global Catalogue of Microorganisms (GCM) 10K type strain sequencing project: providing services to taxonomists for standard genome sequencing and annotation.</title>
        <authorList>
            <consortium name="The Broad Institute Genomics Platform"/>
            <consortium name="The Broad Institute Genome Sequencing Center for Infectious Disease"/>
            <person name="Wu L."/>
            <person name="Ma J."/>
        </authorList>
    </citation>
    <scope>NUCLEOTIDE SEQUENCE [LARGE SCALE GENOMIC DNA]</scope>
    <source>
        <strain evidence="2 3">JCM 14545</strain>
    </source>
</reference>
<dbReference type="EMBL" id="BAAANN010000063">
    <property type="protein sequence ID" value="GAA1992181.1"/>
    <property type="molecule type" value="Genomic_DNA"/>
</dbReference>
<evidence type="ECO:0000313" key="3">
    <source>
        <dbReference type="Proteomes" id="UP001501116"/>
    </source>
</evidence>
<gene>
    <name evidence="2" type="ORF">GCM10009754_83820</name>
</gene>
<organism evidence="2 3">
    <name type="scientific">Amycolatopsis minnesotensis</name>
    <dbReference type="NCBI Taxonomy" id="337894"/>
    <lineage>
        <taxon>Bacteria</taxon>
        <taxon>Bacillati</taxon>
        <taxon>Actinomycetota</taxon>
        <taxon>Actinomycetes</taxon>
        <taxon>Pseudonocardiales</taxon>
        <taxon>Pseudonocardiaceae</taxon>
        <taxon>Amycolatopsis</taxon>
    </lineage>
</organism>
<proteinExistence type="predicted"/>
<dbReference type="InterPro" id="IPR036365">
    <property type="entry name" value="PGBD-like_sf"/>
</dbReference>
<feature type="domain" description="Peptidoglycan binding-like" evidence="1">
    <location>
        <begin position="128"/>
        <end position="177"/>
    </location>
</feature>
<protein>
    <submittedName>
        <fullName evidence="2">Peptidoglycan-binding protein</fullName>
    </submittedName>
</protein>